<sequence length="836" mass="92432">MTTRISRVLYDMPPAKRHASASTVSCPLSNPPGVPEPPGNPPMIAPAKSPAKAPAKSPAKAPAKSPTKTPVKSPTKTPAKAPAKLPAQAAAKAQTPRKKRARIAVDAFPVPSLRPVRLCTVRAEEVNISVGDDRLSFGDEDDFQVDEGDESDVEGTRKSSADDEEENTSNEEDAVDRSAGTPFDQMSKDQLSEHAKTGWTTYFEDSCECFPLPSAELTRCSATPTELVTALGSNLEGLFFLFLPKSMWVSVATVSNQYQLQYRTQAAHEIMARQRRIKMRRPDYKMKTVPQGQTEFHRFTVYPNPLPHREKLSKHWAVDVQGAVPKGTFGRYMARKRFEEIVRFLHFSDNSHADAVKFKTWKIKPVADTINATFKLGMTVGQRIPFDEGMIPMRSKYNPLRQYLRGKPHPWGTKCFLTCDADSGYCYGAEIYQGKLNSDSADLNQGPNAVIRNVEEVLEGLPRRLIITDRFYSSVLLSSILLQRGVYHVGTIQTNRRGYYKDTQYKQAKRPKTMARGVYPIAQSKTEPNLIAVSWMDNRPVHFIATGRSTRLTTLSRRAGAEVVDVPAPHLVKDYQDGVGGADIHHQLRLQRYSIQGAMKRKKYYHTIFLGLVDMALINTYIIYRRVQGNLAPGKAPPTHAEFQRLIQTALFNIGPADFAGDLSAEALANTPVSRSSATRFQHSTRLSKRRQYGCKVCLLLRPGKNPWETTFYCVECSEVRLRSVDGDNAIGRGEVYLCQKVRQHDSSGPTNSTTCSQIWHDLWRGGANIPPGLKAIRLRAPSIADAQLPDGGLEGDSCCEDGSSVASSSKRSKASAVNGGCSAGAVSEVAHTTMI</sequence>
<feature type="region of interest" description="Disordered" evidence="1">
    <location>
        <begin position="133"/>
        <end position="186"/>
    </location>
</feature>
<dbReference type="PANTHER" id="PTHR46599">
    <property type="entry name" value="PIGGYBAC TRANSPOSABLE ELEMENT-DERIVED PROTEIN 4"/>
    <property type="match status" value="1"/>
</dbReference>
<dbReference type="EMBL" id="ANJA01003548">
    <property type="protein sequence ID" value="ETO62730.1"/>
    <property type="molecule type" value="Genomic_DNA"/>
</dbReference>
<feature type="domain" description="PiggyBac transposable element-derived protein" evidence="2">
    <location>
        <begin position="327"/>
        <end position="621"/>
    </location>
</feature>
<dbReference type="InterPro" id="IPR029526">
    <property type="entry name" value="PGBD"/>
</dbReference>
<evidence type="ECO:0000313" key="3">
    <source>
        <dbReference type="EMBL" id="ETO62730.1"/>
    </source>
</evidence>
<evidence type="ECO:0000256" key="1">
    <source>
        <dbReference type="SAM" id="MobiDB-lite"/>
    </source>
</evidence>
<feature type="compositionally biased region" description="Pro residues" evidence="1">
    <location>
        <begin position="29"/>
        <end position="44"/>
    </location>
</feature>
<dbReference type="AlphaFoldDB" id="A0A080Z7W9"/>
<protein>
    <recommendedName>
        <fullName evidence="2">PiggyBac transposable element-derived protein domain-containing protein</fullName>
    </recommendedName>
</protein>
<proteinExistence type="predicted"/>
<evidence type="ECO:0000313" key="4">
    <source>
        <dbReference type="Proteomes" id="UP000028582"/>
    </source>
</evidence>
<comment type="caution">
    <text evidence="3">The sequence shown here is derived from an EMBL/GenBank/DDBJ whole genome shotgun (WGS) entry which is preliminary data.</text>
</comment>
<accession>A0A080Z7W9</accession>
<feature type="compositionally biased region" description="Low complexity" evidence="1">
    <location>
        <begin position="45"/>
        <end position="94"/>
    </location>
</feature>
<feature type="region of interest" description="Disordered" evidence="1">
    <location>
        <begin position="1"/>
        <end position="102"/>
    </location>
</feature>
<dbReference type="Pfam" id="PF13843">
    <property type="entry name" value="DDE_Tnp_1_7"/>
    <property type="match status" value="1"/>
</dbReference>
<dbReference type="Proteomes" id="UP000028582">
    <property type="component" value="Unassembled WGS sequence"/>
</dbReference>
<evidence type="ECO:0000259" key="2">
    <source>
        <dbReference type="Pfam" id="PF13843"/>
    </source>
</evidence>
<gene>
    <name evidence="3" type="ORF">F444_19424</name>
</gene>
<dbReference type="PANTHER" id="PTHR46599:SF3">
    <property type="entry name" value="PIGGYBAC TRANSPOSABLE ELEMENT-DERIVED PROTEIN 4"/>
    <property type="match status" value="1"/>
</dbReference>
<name>A0A080Z7W9_PHYNI</name>
<feature type="compositionally biased region" description="Acidic residues" evidence="1">
    <location>
        <begin position="138"/>
        <end position="153"/>
    </location>
</feature>
<reference evidence="3 4" key="1">
    <citation type="submission" date="2013-11" db="EMBL/GenBank/DDBJ databases">
        <title>The Genome Sequence of Phytophthora parasitica P1976.</title>
        <authorList>
            <consortium name="The Broad Institute Genomics Platform"/>
            <person name="Russ C."/>
            <person name="Tyler B."/>
            <person name="Panabieres F."/>
            <person name="Shan W."/>
            <person name="Tripathy S."/>
            <person name="Grunwald N."/>
            <person name="Machado M."/>
            <person name="Johnson C.S."/>
            <person name="Walker B."/>
            <person name="Young S."/>
            <person name="Zeng Q."/>
            <person name="Gargeya S."/>
            <person name="Fitzgerald M."/>
            <person name="Haas B."/>
            <person name="Abouelleil A."/>
            <person name="Allen A.W."/>
            <person name="Alvarado L."/>
            <person name="Arachchi H.M."/>
            <person name="Berlin A.M."/>
            <person name="Chapman S.B."/>
            <person name="Gainer-Dewar J."/>
            <person name="Goldberg J."/>
            <person name="Griggs A."/>
            <person name="Gujja S."/>
            <person name="Hansen M."/>
            <person name="Howarth C."/>
            <person name="Imamovic A."/>
            <person name="Ireland A."/>
            <person name="Larimer J."/>
            <person name="McCowan C."/>
            <person name="Murphy C."/>
            <person name="Pearson M."/>
            <person name="Poon T.W."/>
            <person name="Priest M."/>
            <person name="Roberts A."/>
            <person name="Saif S."/>
            <person name="Shea T."/>
            <person name="Sisk P."/>
            <person name="Sykes S."/>
            <person name="Wortman J."/>
            <person name="Nusbaum C."/>
            <person name="Birren B."/>
        </authorList>
    </citation>
    <scope>NUCLEOTIDE SEQUENCE [LARGE SCALE GENOMIC DNA]</scope>
    <source>
        <strain evidence="3 4">P1976</strain>
    </source>
</reference>
<feature type="compositionally biased region" description="Acidic residues" evidence="1">
    <location>
        <begin position="162"/>
        <end position="174"/>
    </location>
</feature>
<organism evidence="3 4">
    <name type="scientific">Phytophthora nicotianae P1976</name>
    <dbReference type="NCBI Taxonomy" id="1317066"/>
    <lineage>
        <taxon>Eukaryota</taxon>
        <taxon>Sar</taxon>
        <taxon>Stramenopiles</taxon>
        <taxon>Oomycota</taxon>
        <taxon>Peronosporomycetes</taxon>
        <taxon>Peronosporales</taxon>
        <taxon>Peronosporaceae</taxon>
        <taxon>Phytophthora</taxon>
    </lineage>
</organism>